<feature type="region of interest" description="Disordered" evidence="1">
    <location>
        <begin position="162"/>
        <end position="188"/>
    </location>
</feature>
<name>A0A8J7WR69_9ACTN</name>
<protein>
    <submittedName>
        <fullName evidence="2">Uncharacterized protein</fullName>
    </submittedName>
</protein>
<gene>
    <name evidence="2" type="ORF">KGA66_19020</name>
</gene>
<sequence length="188" mass="20477">MSHLDPLRGTAALGAQQAADRLRGLRYREGVDGQQRGGRRVGAALRVGHGRDLLGFALVALLGQLAAHLVGLVPLVDRVHGEAEGCDGEHHDRGQRADQVGHRTALLRGAPGGAFVEEQLELRREQLAVLLLEFLRDLQVALARKQRGVPIRLPGLSAVQEPLPCRSPRRDRRRGVGRPARARQRRGG</sequence>
<feature type="compositionally biased region" description="Basic residues" evidence="1">
    <location>
        <begin position="167"/>
        <end position="188"/>
    </location>
</feature>
<proteinExistence type="predicted"/>
<organism evidence="2 3">
    <name type="scientific">Actinocrinis puniceicyclus</name>
    <dbReference type="NCBI Taxonomy" id="977794"/>
    <lineage>
        <taxon>Bacteria</taxon>
        <taxon>Bacillati</taxon>
        <taxon>Actinomycetota</taxon>
        <taxon>Actinomycetes</taxon>
        <taxon>Catenulisporales</taxon>
        <taxon>Actinospicaceae</taxon>
        <taxon>Actinocrinis</taxon>
    </lineage>
</organism>
<evidence type="ECO:0000256" key="1">
    <source>
        <dbReference type="SAM" id="MobiDB-lite"/>
    </source>
</evidence>
<dbReference type="EMBL" id="JAGSXH010000072">
    <property type="protein sequence ID" value="MBS2965150.1"/>
    <property type="molecule type" value="Genomic_DNA"/>
</dbReference>
<reference evidence="2" key="1">
    <citation type="submission" date="2021-04" db="EMBL/GenBank/DDBJ databases">
        <title>Genome based classification of Actinospica acidithermotolerans sp. nov., an actinobacterium isolated from an Indonesian hot spring.</title>
        <authorList>
            <person name="Kusuma A.B."/>
            <person name="Putra K.E."/>
            <person name="Nafisah S."/>
            <person name="Loh J."/>
            <person name="Nouioui I."/>
            <person name="Goodfellow M."/>
        </authorList>
    </citation>
    <scope>NUCLEOTIDE SEQUENCE</scope>
    <source>
        <strain evidence="2">DSM 45618</strain>
    </source>
</reference>
<keyword evidence="3" id="KW-1185">Reference proteome</keyword>
<comment type="caution">
    <text evidence="2">The sequence shown here is derived from an EMBL/GenBank/DDBJ whole genome shotgun (WGS) entry which is preliminary data.</text>
</comment>
<dbReference type="AlphaFoldDB" id="A0A8J7WR69"/>
<dbReference type="Proteomes" id="UP000677913">
    <property type="component" value="Unassembled WGS sequence"/>
</dbReference>
<dbReference type="RefSeq" id="WP_211469509.1">
    <property type="nucleotide sequence ID" value="NZ_JAGSXH010000072.1"/>
</dbReference>
<evidence type="ECO:0000313" key="2">
    <source>
        <dbReference type="EMBL" id="MBS2965150.1"/>
    </source>
</evidence>
<evidence type="ECO:0000313" key="3">
    <source>
        <dbReference type="Proteomes" id="UP000677913"/>
    </source>
</evidence>
<accession>A0A8J7WR69</accession>